<gene>
    <name evidence="2" type="ORF">S58_59020</name>
</gene>
<evidence type="ECO:0000313" key="3">
    <source>
        <dbReference type="Proteomes" id="UP000011841"/>
    </source>
</evidence>
<dbReference type="RefSeq" id="WP_015668965.1">
    <property type="nucleotide sequence ID" value="NC_020453.1"/>
</dbReference>
<dbReference type="STRING" id="1245469.S58_59020"/>
<dbReference type="PATRIC" id="fig|1245469.3.peg.6042"/>
<dbReference type="GO" id="GO:0043565">
    <property type="term" value="F:sequence-specific DNA binding"/>
    <property type="evidence" value="ECO:0007669"/>
    <property type="project" value="InterPro"/>
</dbReference>
<reference evidence="2 3" key="1">
    <citation type="journal article" date="2013" name="Appl. Environ. Microbiol.">
        <title>Genome analysis suggests that the soil oligotrophic bacterium Agromonas oligotrophica (Bradyrhizobium oligotrophicum) is a nitrogen-fixing symbiont of Aeschynomene indica.</title>
        <authorList>
            <person name="Okubo T."/>
            <person name="Fukushima S."/>
            <person name="Itakura M."/>
            <person name="Oshima K."/>
            <person name="Longtonglang A."/>
            <person name="Teaumroong N."/>
            <person name="Mitsui H."/>
            <person name="Hattori M."/>
            <person name="Hattori R."/>
            <person name="Hattori T."/>
            <person name="Minamisawa K."/>
        </authorList>
    </citation>
    <scope>NUCLEOTIDE SEQUENCE [LARGE SCALE GENOMIC DNA]</scope>
    <source>
        <strain evidence="2 3">S58</strain>
    </source>
</reference>
<dbReference type="InterPro" id="IPR009057">
    <property type="entry name" value="Homeodomain-like_sf"/>
</dbReference>
<dbReference type="NCBIfam" id="TIGR02040">
    <property type="entry name" value="PpsR-CrtJ"/>
    <property type="match status" value="1"/>
</dbReference>
<dbReference type="InterPro" id="IPR013767">
    <property type="entry name" value="PAS_fold"/>
</dbReference>
<name>M4ZDN6_9BRAD</name>
<feature type="domain" description="PAS" evidence="1">
    <location>
        <begin position="133"/>
        <end position="179"/>
    </location>
</feature>
<dbReference type="Pfam" id="PF02954">
    <property type="entry name" value="HTH_8"/>
    <property type="match status" value="1"/>
</dbReference>
<dbReference type="PROSITE" id="PS50112">
    <property type="entry name" value="PAS"/>
    <property type="match status" value="1"/>
</dbReference>
<dbReference type="SUPFAM" id="SSF46689">
    <property type="entry name" value="Homeodomain-like"/>
    <property type="match status" value="1"/>
</dbReference>
<dbReference type="CDD" id="cd00130">
    <property type="entry name" value="PAS"/>
    <property type="match status" value="2"/>
</dbReference>
<accession>M4ZDN6</accession>
<dbReference type="Gene3D" id="1.10.10.60">
    <property type="entry name" value="Homeodomain-like"/>
    <property type="match status" value="1"/>
</dbReference>
<evidence type="ECO:0000313" key="2">
    <source>
        <dbReference type="EMBL" id="BAM91879.1"/>
    </source>
</evidence>
<dbReference type="Gene3D" id="3.30.450.20">
    <property type="entry name" value="PAS domain"/>
    <property type="match status" value="2"/>
</dbReference>
<dbReference type="InterPro" id="IPR002197">
    <property type="entry name" value="HTH_Fis"/>
</dbReference>
<dbReference type="Gene3D" id="1.20.5.430">
    <property type="match status" value="1"/>
</dbReference>
<dbReference type="InterPro" id="IPR035965">
    <property type="entry name" value="PAS-like_dom_sf"/>
</dbReference>
<dbReference type="Pfam" id="PF13188">
    <property type="entry name" value="PAS_8"/>
    <property type="match status" value="1"/>
</dbReference>
<sequence>MLVAAASDIALALDADGNIQDLAFQQAGLPLELSNTDEWIGRSWQATVSEESQTKPELLLAEASQRKVSRWREVRYPAARGPDIPILFAVVAIKGAARFIAVGRDVRATAALQQKLIEAQVTIERDYSRMRNAESRYRILFQITSEPVLIIDALTHRIVEANPAAAALLDHGAANLIGKLFPDALLLDDTATSQSLSLAIRSQGKIERAKVRLDGGRDYLLDGTFFRQDTASLFLLRFTPQGSQLAIPKATDVNTQLVQFVESAPDGFVITDMDGRLLHANATFLQLAQIENMHQILGETIDRWIGKSAIDFSVMLTNLRQHGSVKLFSSVVRGEHGSPVDVEISAATVGAPGQSRLGFTIRNVGPRISSDGGDHGYIPRSREQLAELIGRVPLKELVRETTDVIERMCIETALKLTGDNRATAAEMLGLSRQSLYVKLRRYGLAEPSEEDSQLE</sequence>
<dbReference type="EMBL" id="AP012603">
    <property type="protein sequence ID" value="BAM91879.1"/>
    <property type="molecule type" value="Genomic_DNA"/>
</dbReference>
<dbReference type="PRINTS" id="PR01590">
    <property type="entry name" value="HTHFIS"/>
</dbReference>
<dbReference type="SUPFAM" id="SSF55785">
    <property type="entry name" value="PYP-like sensor domain (PAS domain)"/>
    <property type="match status" value="2"/>
</dbReference>
<evidence type="ECO:0000259" key="1">
    <source>
        <dbReference type="PROSITE" id="PS50112"/>
    </source>
</evidence>
<dbReference type="eggNOG" id="COG2204">
    <property type="taxonomic scope" value="Bacteria"/>
</dbReference>
<dbReference type="InterPro" id="IPR000014">
    <property type="entry name" value="PAS"/>
</dbReference>
<dbReference type="HOGENOM" id="CLU_562490_0_0_5"/>
<dbReference type="InterPro" id="IPR011785">
    <property type="entry name" value="Tscrpt_reg_PpsR-CrtJ"/>
</dbReference>
<dbReference type="GeneID" id="301819632"/>
<dbReference type="SMART" id="SM00091">
    <property type="entry name" value="PAS"/>
    <property type="match status" value="2"/>
</dbReference>
<dbReference type="KEGG" id="aol:S58_59020"/>
<dbReference type="GO" id="GO:0006355">
    <property type="term" value="P:regulation of DNA-templated transcription"/>
    <property type="evidence" value="ECO:0007669"/>
    <property type="project" value="InterPro"/>
</dbReference>
<dbReference type="AlphaFoldDB" id="M4ZDN6"/>
<dbReference type="Proteomes" id="UP000011841">
    <property type="component" value="Chromosome"/>
</dbReference>
<protein>
    <submittedName>
        <fullName evidence="2">Fis family transcriptional regulator</fullName>
    </submittedName>
</protein>
<organism evidence="2 3">
    <name type="scientific">Bradyrhizobium oligotrophicum S58</name>
    <dbReference type="NCBI Taxonomy" id="1245469"/>
    <lineage>
        <taxon>Bacteria</taxon>
        <taxon>Pseudomonadati</taxon>
        <taxon>Pseudomonadota</taxon>
        <taxon>Alphaproteobacteria</taxon>
        <taxon>Hyphomicrobiales</taxon>
        <taxon>Nitrobacteraceae</taxon>
        <taxon>Bradyrhizobium</taxon>
    </lineage>
</organism>
<keyword evidence="3" id="KW-1185">Reference proteome</keyword>
<dbReference type="Pfam" id="PF00989">
    <property type="entry name" value="PAS"/>
    <property type="match status" value="1"/>
</dbReference>
<proteinExistence type="predicted"/>